<evidence type="ECO:0000313" key="4">
    <source>
        <dbReference type="Proteomes" id="UP000568050"/>
    </source>
</evidence>
<dbReference type="InterPro" id="IPR011761">
    <property type="entry name" value="ATP-grasp"/>
</dbReference>
<proteinExistence type="predicted"/>
<dbReference type="SUPFAM" id="SSF56059">
    <property type="entry name" value="Glutathione synthetase ATP-binding domain-like"/>
    <property type="match status" value="1"/>
</dbReference>
<dbReference type="GO" id="GO:0046872">
    <property type="term" value="F:metal ion binding"/>
    <property type="evidence" value="ECO:0007669"/>
    <property type="project" value="InterPro"/>
</dbReference>
<dbReference type="RefSeq" id="WP_183374969.1">
    <property type="nucleotide sequence ID" value="NZ_CBCSFZ010000004.1"/>
</dbReference>
<dbReference type="PROSITE" id="PS50975">
    <property type="entry name" value="ATP_GRASP"/>
    <property type="match status" value="1"/>
</dbReference>
<dbReference type="Proteomes" id="UP000568050">
    <property type="component" value="Unassembled WGS sequence"/>
</dbReference>
<dbReference type="InterPro" id="IPR005479">
    <property type="entry name" value="CPAse_ATP-bd"/>
</dbReference>
<evidence type="ECO:0000313" key="3">
    <source>
        <dbReference type="EMBL" id="MBB3022710.1"/>
    </source>
</evidence>
<protein>
    <submittedName>
        <fullName evidence="3">D-aspartate ligase</fullName>
        <ecNumber evidence="3">6.3.1.12</ecNumber>
    </submittedName>
</protein>
<keyword evidence="4" id="KW-1185">Reference proteome</keyword>
<comment type="caution">
    <text evidence="3">The sequence shown here is derived from an EMBL/GenBank/DDBJ whole genome shotgun (WGS) entry which is preliminary data.</text>
</comment>
<gene>
    <name evidence="3" type="ORF">FHX50_000958</name>
</gene>
<dbReference type="EMBL" id="JACHWP010000001">
    <property type="protein sequence ID" value="MBB3022710.1"/>
    <property type="molecule type" value="Genomic_DNA"/>
</dbReference>
<organism evidence="3 4">
    <name type="scientific">Helcobacillus massiliensis</name>
    <dbReference type="NCBI Taxonomy" id="521392"/>
    <lineage>
        <taxon>Bacteria</taxon>
        <taxon>Bacillati</taxon>
        <taxon>Actinomycetota</taxon>
        <taxon>Actinomycetes</taxon>
        <taxon>Micrococcales</taxon>
        <taxon>Dermabacteraceae</taxon>
        <taxon>Helcobacillus</taxon>
    </lineage>
</organism>
<keyword evidence="1" id="KW-0547">Nucleotide-binding</keyword>
<sequence>MRSHTPAEPRDDFDVVILGAGLNSLNLAIAFHAQYGMRSTFVMRSSVAMNEKTVTADAVTLPLGTSDEEFAEALVELARRRPAGRPALLLTNDDTLIAFIDRFRDQLEPHYLLTQIPRSLLDQLADKAEFAEICARLDIPTPPTVTVDFSRAGQEGWNGHEELPWQFPVVAKPARTSDYAHLTFPGKRKVFMLESERERRDLVESLTNAGFRGRFLFQELIEGDDTTLRSITAYRSTRGRVTLLCAAQVLLGEHTPEALGRPAAMITGSFPELTAQAERFLDHVDYVGFANFDLKVDPRTGEAYFLEINPRIGRNNYYVTGAGEPVSRHIVADRIDGVDLDQVVVDREVLYSIVPRLWVRRYIRDRHLRRRFDRIARRALRNPFRYGPERLWIKAYSVVSGANFVRKYLRVYPRPTDSGF</sequence>
<evidence type="ECO:0000256" key="1">
    <source>
        <dbReference type="PROSITE-ProRule" id="PRU00409"/>
    </source>
</evidence>
<reference evidence="3 4" key="1">
    <citation type="submission" date="2020-08" db="EMBL/GenBank/DDBJ databases">
        <title>Sequencing the genomes of 1000 actinobacteria strains.</title>
        <authorList>
            <person name="Klenk H.-P."/>
        </authorList>
    </citation>
    <scope>NUCLEOTIDE SEQUENCE [LARGE SCALE GENOMIC DNA]</scope>
    <source>
        <strain evidence="3 4">DSM 23040</strain>
    </source>
</reference>
<keyword evidence="1" id="KW-0067">ATP-binding</keyword>
<dbReference type="EC" id="6.3.1.12" evidence="3"/>
<dbReference type="GO" id="GO:0005524">
    <property type="term" value="F:ATP binding"/>
    <property type="evidence" value="ECO:0007669"/>
    <property type="project" value="UniProtKB-UniRule"/>
</dbReference>
<name>A0A839QVA1_9MICO</name>
<keyword evidence="3" id="KW-0436">Ligase</keyword>
<accession>A0A839QVA1</accession>
<dbReference type="Gene3D" id="3.30.470.20">
    <property type="entry name" value="ATP-grasp fold, B domain"/>
    <property type="match status" value="1"/>
</dbReference>
<feature type="domain" description="ATP-grasp" evidence="2">
    <location>
        <begin position="131"/>
        <end position="349"/>
    </location>
</feature>
<dbReference type="GO" id="GO:0034025">
    <property type="term" value="F:D-aspartate ligase activity"/>
    <property type="evidence" value="ECO:0007669"/>
    <property type="project" value="UniProtKB-EC"/>
</dbReference>
<dbReference type="AlphaFoldDB" id="A0A839QVA1"/>
<evidence type="ECO:0000259" key="2">
    <source>
        <dbReference type="PROSITE" id="PS50975"/>
    </source>
</evidence>
<dbReference type="Pfam" id="PF02786">
    <property type="entry name" value="CPSase_L_D2"/>
    <property type="match status" value="1"/>
</dbReference>